<name>A0A9W7XLL2_9FUNG</name>
<dbReference type="InterPro" id="IPR036259">
    <property type="entry name" value="MFS_trans_sf"/>
</dbReference>
<dbReference type="EMBL" id="JANBOH010000091">
    <property type="protein sequence ID" value="KAJ1645724.1"/>
    <property type="molecule type" value="Genomic_DNA"/>
</dbReference>
<proteinExistence type="predicted"/>
<feature type="transmembrane region" description="Helical" evidence="1">
    <location>
        <begin position="33"/>
        <end position="56"/>
    </location>
</feature>
<keyword evidence="3" id="KW-1185">Reference proteome</keyword>
<sequence>MSKVNGQISMTIIADATGPRNRSHGMALTSFGFAPFATAAVFSLVLLLSESLYLFLFKLPETLDFRNRNNKLQLANSSDALIEDQSDRDPKQVLRCLNYVHFVYLFFFSGMEYTLTFLTHDKFDF</sequence>
<evidence type="ECO:0000313" key="2">
    <source>
        <dbReference type="EMBL" id="KAJ1645724.1"/>
    </source>
</evidence>
<protein>
    <submittedName>
        <fullName evidence="2">Uncharacterized protein</fullName>
    </submittedName>
</protein>
<accession>A0A9W7XLL2</accession>
<reference evidence="2" key="1">
    <citation type="submission" date="2022-07" db="EMBL/GenBank/DDBJ databases">
        <title>Phylogenomic reconstructions and comparative analyses of Kickxellomycotina fungi.</title>
        <authorList>
            <person name="Reynolds N.K."/>
            <person name="Stajich J.E."/>
            <person name="Barry K."/>
            <person name="Grigoriev I.V."/>
            <person name="Crous P."/>
            <person name="Smith M.E."/>
        </authorList>
    </citation>
    <scope>NUCLEOTIDE SEQUENCE</scope>
    <source>
        <strain evidence="2">NBRC 105413</strain>
    </source>
</reference>
<gene>
    <name evidence="2" type="ORF">LPJ64_002701</name>
</gene>
<feature type="non-terminal residue" evidence="2">
    <location>
        <position position="1"/>
    </location>
</feature>
<keyword evidence="1" id="KW-1133">Transmembrane helix</keyword>
<organism evidence="2 3">
    <name type="scientific">Coemansia asiatica</name>
    <dbReference type="NCBI Taxonomy" id="1052880"/>
    <lineage>
        <taxon>Eukaryota</taxon>
        <taxon>Fungi</taxon>
        <taxon>Fungi incertae sedis</taxon>
        <taxon>Zoopagomycota</taxon>
        <taxon>Kickxellomycotina</taxon>
        <taxon>Kickxellomycetes</taxon>
        <taxon>Kickxellales</taxon>
        <taxon>Kickxellaceae</taxon>
        <taxon>Coemansia</taxon>
    </lineage>
</organism>
<dbReference type="SUPFAM" id="SSF103473">
    <property type="entry name" value="MFS general substrate transporter"/>
    <property type="match status" value="1"/>
</dbReference>
<dbReference type="Proteomes" id="UP001145021">
    <property type="component" value="Unassembled WGS sequence"/>
</dbReference>
<keyword evidence="1" id="KW-0472">Membrane</keyword>
<keyword evidence="1" id="KW-0812">Transmembrane</keyword>
<evidence type="ECO:0000256" key="1">
    <source>
        <dbReference type="SAM" id="Phobius"/>
    </source>
</evidence>
<feature type="transmembrane region" description="Helical" evidence="1">
    <location>
        <begin position="96"/>
        <end position="115"/>
    </location>
</feature>
<evidence type="ECO:0000313" key="3">
    <source>
        <dbReference type="Proteomes" id="UP001145021"/>
    </source>
</evidence>
<comment type="caution">
    <text evidence="2">The sequence shown here is derived from an EMBL/GenBank/DDBJ whole genome shotgun (WGS) entry which is preliminary data.</text>
</comment>
<dbReference type="AlphaFoldDB" id="A0A9W7XLL2"/>